<evidence type="ECO:0000313" key="1">
    <source>
        <dbReference type="EMBL" id="AVR65260.1"/>
    </source>
</evidence>
<geneLocation type="plasmid" evidence="1">
    <name>pTEM-2262</name>
</geneLocation>
<dbReference type="EMBL" id="MG387191">
    <property type="protein sequence ID" value="AVR65260.1"/>
    <property type="molecule type" value="Genomic_DNA"/>
</dbReference>
<keyword evidence="1" id="KW-0614">Plasmid</keyword>
<dbReference type="AlphaFoldDB" id="A0A2R4AKN8"/>
<accession>A0A2R4AKN8</accession>
<organism evidence="1">
    <name type="scientific">Citrobacter freundii</name>
    <dbReference type="NCBI Taxonomy" id="546"/>
    <lineage>
        <taxon>Bacteria</taxon>
        <taxon>Pseudomonadati</taxon>
        <taxon>Pseudomonadota</taxon>
        <taxon>Gammaproteobacteria</taxon>
        <taxon>Enterobacterales</taxon>
        <taxon>Enterobacteriaceae</taxon>
        <taxon>Citrobacter</taxon>
        <taxon>Citrobacter freundii complex</taxon>
    </lineage>
</organism>
<proteinExistence type="predicted"/>
<protein>
    <submittedName>
        <fullName evidence="1">Uncharacterized protein</fullName>
    </submittedName>
</protein>
<name>A0A2R4AKN8_CITFR</name>
<sequence length="151" mass="16416">MENTMQHTATTHPQPANTVSIVSTTYGQTLVVLNGKCLYCAPPERGDEARQLASTTAGALNVPVDVVHLDTFATDTTESQLMARFENQNAGPWYSHAFTIAFSVEYPAKSSDDIPPAELHRALMKRAREFTGDLDALVEACGASYDSYQMG</sequence>
<reference evidence="1" key="1">
    <citation type="submission" date="2018-10" db="EMBL/GenBank/DDBJ databases">
        <title>Complete Sequence of plasmid pTEM-2262.</title>
        <authorList>
            <person name="Li M."/>
            <person name="Li F."/>
            <person name="Pei G."/>
            <person name="Tong Y."/>
        </authorList>
    </citation>
    <scope>NUCLEOTIDE SEQUENCE</scope>
    <source>
        <strain evidence="1">2262</strain>
        <plasmid evidence="1">pTEM-2262</plasmid>
    </source>
</reference>